<proteinExistence type="predicted"/>
<keyword evidence="4 6" id="KW-0472">Membrane</keyword>
<feature type="region of interest" description="Disordered" evidence="5">
    <location>
        <begin position="1"/>
        <end position="48"/>
    </location>
</feature>
<organism evidence="7 8">
    <name type="scientific">Cloeon dipterum</name>
    <dbReference type="NCBI Taxonomy" id="197152"/>
    <lineage>
        <taxon>Eukaryota</taxon>
        <taxon>Metazoa</taxon>
        <taxon>Ecdysozoa</taxon>
        <taxon>Arthropoda</taxon>
        <taxon>Hexapoda</taxon>
        <taxon>Insecta</taxon>
        <taxon>Pterygota</taxon>
        <taxon>Palaeoptera</taxon>
        <taxon>Ephemeroptera</taxon>
        <taxon>Pisciforma</taxon>
        <taxon>Baetidae</taxon>
        <taxon>Cloeon</taxon>
    </lineage>
</organism>
<evidence type="ECO:0000313" key="8">
    <source>
        <dbReference type="Proteomes" id="UP000494165"/>
    </source>
</evidence>
<dbReference type="Proteomes" id="UP000494165">
    <property type="component" value="Unassembled WGS sequence"/>
</dbReference>
<reference evidence="7 8" key="1">
    <citation type="submission" date="2020-04" db="EMBL/GenBank/DDBJ databases">
        <authorList>
            <person name="Alioto T."/>
            <person name="Alioto T."/>
            <person name="Gomez Garrido J."/>
        </authorList>
    </citation>
    <scope>NUCLEOTIDE SEQUENCE [LARGE SCALE GENOMIC DNA]</scope>
</reference>
<evidence type="ECO:0000256" key="2">
    <source>
        <dbReference type="ARBA" id="ARBA00022692"/>
    </source>
</evidence>
<dbReference type="OrthoDB" id="65740at2759"/>
<gene>
    <name evidence="7" type="ORF">CLODIP_2_CD11491</name>
</gene>
<name>A0A8S1BNZ8_9INSE</name>
<feature type="transmembrane region" description="Helical" evidence="6">
    <location>
        <begin position="98"/>
        <end position="119"/>
    </location>
</feature>
<dbReference type="PANTHER" id="PTHR18843">
    <property type="entry name" value="TORSIN-1A-INTERACTING PROTEIN"/>
    <property type="match status" value="1"/>
</dbReference>
<dbReference type="Gene3D" id="3.40.50.12190">
    <property type="match status" value="1"/>
</dbReference>
<dbReference type="InterPro" id="IPR038599">
    <property type="entry name" value="LAP1C-like_C_sf"/>
</dbReference>
<feature type="region of interest" description="Disordered" evidence="5">
    <location>
        <begin position="64"/>
        <end position="90"/>
    </location>
</feature>
<protein>
    <submittedName>
        <fullName evidence="7">Uncharacterized protein</fullName>
    </submittedName>
</protein>
<sequence length="306" mass="34243">MQTRSKSKSPVVKYDGGGNQEHLQRGDGKTGKLPKIKNSKPSAKVEPMYYDEANLKLMEELDNINDDNPKAKPQPKANLQPKANNQTNRTQEPIKFSAWLLIRIIAVLIVIAAIATSFMKGPATELHKPAFDEQIKIIRSQFPSQKKKSWITLVAGAYDFIDNTERPLIVLMNGYHKNTMNCLGRRYMEALNKTVTIKDAAQLQAGDYGEIVKIIKDSLEMSGGLLLSNLESLDAKLAMALHNVCDKETPLVKNSIVVITAGRTLDDIEKVWTKHIEDDKLVALVTRIRDRVITVLPEENLPCDLN</sequence>
<comment type="subcellular location">
    <subcellularLocation>
        <location evidence="1">Membrane</location>
    </subcellularLocation>
</comment>
<keyword evidence="2 6" id="KW-0812">Transmembrane</keyword>
<keyword evidence="8" id="KW-1185">Reference proteome</keyword>
<feature type="compositionally biased region" description="Polar residues" evidence="5">
    <location>
        <begin position="81"/>
        <end position="90"/>
    </location>
</feature>
<dbReference type="InterPro" id="IPR008662">
    <property type="entry name" value="TOIP1/2"/>
</dbReference>
<comment type="caution">
    <text evidence="7">The sequence shown here is derived from an EMBL/GenBank/DDBJ whole genome shotgun (WGS) entry which is preliminary data.</text>
</comment>
<dbReference type="AlphaFoldDB" id="A0A8S1BNZ8"/>
<dbReference type="GO" id="GO:0001671">
    <property type="term" value="F:ATPase activator activity"/>
    <property type="evidence" value="ECO:0007669"/>
    <property type="project" value="InterPro"/>
</dbReference>
<keyword evidence="3 6" id="KW-1133">Transmembrane helix</keyword>
<dbReference type="GO" id="GO:0016020">
    <property type="term" value="C:membrane"/>
    <property type="evidence" value="ECO:0007669"/>
    <property type="project" value="UniProtKB-SubCell"/>
</dbReference>
<evidence type="ECO:0000313" key="7">
    <source>
        <dbReference type="EMBL" id="CAB3361152.1"/>
    </source>
</evidence>
<evidence type="ECO:0000256" key="1">
    <source>
        <dbReference type="ARBA" id="ARBA00004370"/>
    </source>
</evidence>
<dbReference type="GO" id="GO:0061024">
    <property type="term" value="P:membrane organization"/>
    <property type="evidence" value="ECO:0007669"/>
    <property type="project" value="TreeGrafter"/>
</dbReference>
<accession>A0A8S1BNZ8</accession>
<evidence type="ECO:0000256" key="5">
    <source>
        <dbReference type="SAM" id="MobiDB-lite"/>
    </source>
</evidence>
<evidence type="ECO:0000256" key="4">
    <source>
        <dbReference type="ARBA" id="ARBA00023136"/>
    </source>
</evidence>
<evidence type="ECO:0000256" key="3">
    <source>
        <dbReference type="ARBA" id="ARBA00022989"/>
    </source>
</evidence>
<evidence type="ECO:0000256" key="6">
    <source>
        <dbReference type="SAM" id="Phobius"/>
    </source>
</evidence>
<dbReference type="EMBL" id="CADEPI010000005">
    <property type="protein sequence ID" value="CAB3361152.1"/>
    <property type="molecule type" value="Genomic_DNA"/>
</dbReference>
<dbReference type="PANTHER" id="PTHR18843:SF7">
    <property type="entry name" value="LAMINA-ASSOCIATED POLYPEPTIDE 1B ISOFORM 1-RELATED"/>
    <property type="match status" value="1"/>
</dbReference>